<accession>A0A098YTD6</accession>
<dbReference type="Gene3D" id="3.30.420.40">
    <property type="match status" value="2"/>
</dbReference>
<sequence>MKSLFENKKSSKNNQVKNQIIEYFIVNGNATNADLAKEFNLSVPTIVKIVNEMCDEGFVIEYGKLETEEGRHPNLYGLNPESGYFIGVDINATCVHIGLMNFRGDLIDLLTDNSYKHENTPAALEQLCSIISNYTAKLSVPKEKIFDINVNISGRVNPDTGYSYSIFNFSEAPLADFLSHRLGFKVTIENDTRAMTYGEYLKGCAHGEKNVLFINVSWGLALGMIIDGNLYKGKSGYAGEFGHNFFVNNEIICHCGKKGCLETEVSGSAFVRIVKERVSNGESSNIQQDDTGDFSMETLIEATCNDDTLCIEVVESMGRKLGQSIAGLINIFNPELVVIGGSLSVTGDYLMHAIKSSVLKYSLNLVNRDTNLVLSKLKDRAGVIGACLIARKRILEL</sequence>
<protein>
    <submittedName>
        <fullName evidence="2">Transcriptional regulator</fullName>
    </submittedName>
</protein>
<dbReference type="PANTHER" id="PTHR18964:SF149">
    <property type="entry name" value="BIFUNCTIONAL UDP-N-ACETYLGLUCOSAMINE 2-EPIMERASE_N-ACETYLMANNOSAMINE KINASE"/>
    <property type="match status" value="1"/>
</dbReference>
<dbReference type="PANTHER" id="PTHR18964">
    <property type="entry name" value="ROK (REPRESSOR, ORF, KINASE) FAMILY"/>
    <property type="match status" value="1"/>
</dbReference>
<dbReference type="Pfam" id="PF13412">
    <property type="entry name" value="HTH_24"/>
    <property type="match status" value="1"/>
</dbReference>
<dbReference type="Proteomes" id="UP000029723">
    <property type="component" value="Unassembled WGS sequence"/>
</dbReference>
<dbReference type="OrthoDB" id="9810372at2"/>
<comment type="caution">
    <text evidence="2">The sequence shown here is derived from an EMBL/GenBank/DDBJ whole genome shotgun (WGS) entry which is preliminary data.</text>
</comment>
<dbReference type="SUPFAM" id="SSF46785">
    <property type="entry name" value="Winged helix' DNA-binding domain"/>
    <property type="match status" value="1"/>
</dbReference>
<proteinExistence type="inferred from homology"/>
<dbReference type="SUPFAM" id="SSF53067">
    <property type="entry name" value="Actin-like ATPase domain"/>
    <property type="match status" value="1"/>
</dbReference>
<evidence type="ECO:0000313" key="3">
    <source>
        <dbReference type="Proteomes" id="UP000029723"/>
    </source>
</evidence>
<dbReference type="InterPro" id="IPR036388">
    <property type="entry name" value="WH-like_DNA-bd_sf"/>
</dbReference>
<dbReference type="InterPro" id="IPR043129">
    <property type="entry name" value="ATPase_NBD"/>
</dbReference>
<organism evidence="2 3">
    <name type="scientific">Hoylesella timonensis S9-PR14</name>
    <dbReference type="NCBI Taxonomy" id="1401062"/>
    <lineage>
        <taxon>Bacteria</taxon>
        <taxon>Pseudomonadati</taxon>
        <taxon>Bacteroidota</taxon>
        <taxon>Bacteroidia</taxon>
        <taxon>Bacteroidales</taxon>
        <taxon>Prevotellaceae</taxon>
        <taxon>Hoylesella</taxon>
    </lineage>
</organism>
<dbReference type="InterPro" id="IPR036390">
    <property type="entry name" value="WH_DNA-bd_sf"/>
</dbReference>
<dbReference type="Pfam" id="PF00480">
    <property type="entry name" value="ROK"/>
    <property type="match status" value="1"/>
</dbReference>
<dbReference type="InterPro" id="IPR000600">
    <property type="entry name" value="ROK"/>
</dbReference>
<dbReference type="RefSeq" id="WP_036926547.1">
    <property type="nucleotide sequence ID" value="NZ_JRPQ01000066.1"/>
</dbReference>
<dbReference type="Gene3D" id="1.10.10.10">
    <property type="entry name" value="Winged helix-like DNA-binding domain superfamily/Winged helix DNA-binding domain"/>
    <property type="match status" value="1"/>
</dbReference>
<reference evidence="2 3" key="1">
    <citation type="submission" date="2014-07" db="EMBL/GenBank/DDBJ databases">
        <authorList>
            <person name="McCorrison J."/>
            <person name="Sanka R."/>
            <person name="Torralba M."/>
            <person name="Gillis M."/>
            <person name="Haft D.H."/>
            <person name="Methe B."/>
            <person name="Sutton G."/>
            <person name="Nelson K.E."/>
        </authorList>
    </citation>
    <scope>NUCLEOTIDE SEQUENCE [LARGE SCALE GENOMIC DNA]</scope>
    <source>
        <strain evidence="2 3">S9-PR14</strain>
    </source>
</reference>
<evidence type="ECO:0000313" key="2">
    <source>
        <dbReference type="EMBL" id="KGI22567.1"/>
    </source>
</evidence>
<comment type="similarity">
    <text evidence="1">Belongs to the ROK (NagC/XylR) family.</text>
</comment>
<evidence type="ECO:0000256" key="1">
    <source>
        <dbReference type="ARBA" id="ARBA00006479"/>
    </source>
</evidence>
<name>A0A098YTD6_9BACT</name>
<dbReference type="AlphaFoldDB" id="A0A098YTD6"/>
<dbReference type="EMBL" id="JRPQ01000066">
    <property type="protein sequence ID" value="KGI22567.1"/>
    <property type="molecule type" value="Genomic_DNA"/>
</dbReference>
<gene>
    <name evidence="2" type="ORF">HMPREF9304_03925</name>
</gene>